<comment type="subcellular location">
    <subcellularLocation>
        <location evidence="1 11">Cytoplasm</location>
    </subcellularLocation>
</comment>
<reference evidence="13 14" key="1">
    <citation type="journal article" date="2012" name="J. Bacteriol.">
        <title>Draft Genome Sequence of the Purple Photosynthetic Bacterium Phaeospirillum molischianum DSM120, a Particularly Versatile Bacterium.</title>
        <authorList>
            <person name="Duquesne K."/>
            <person name="Prima V."/>
            <person name="Ji B."/>
            <person name="Rouy Z."/>
            <person name="Medigue C."/>
            <person name="Talla E."/>
            <person name="Sturgis J.N."/>
        </authorList>
    </citation>
    <scope>NUCLEOTIDE SEQUENCE [LARGE SCALE GENOMIC DNA]</scope>
    <source>
        <strain evidence="14">DSM120</strain>
    </source>
</reference>
<dbReference type="PANTHER" id="PTHR30075">
    <property type="entry name" value="GLYCYL-TRNA SYNTHETASE"/>
    <property type="match status" value="1"/>
</dbReference>
<dbReference type="Gene3D" id="1.10.730.10">
    <property type="entry name" value="Isoleucyl-tRNA Synthetase, Domain 1"/>
    <property type="match status" value="1"/>
</dbReference>
<evidence type="ECO:0000256" key="1">
    <source>
        <dbReference type="ARBA" id="ARBA00004496"/>
    </source>
</evidence>
<dbReference type="EMBL" id="CAHP01000001">
    <property type="protein sequence ID" value="CCG39613.1"/>
    <property type="molecule type" value="Genomic_DNA"/>
</dbReference>
<comment type="subunit">
    <text evidence="3 11">Tetramer of two alpha and two beta subunits.</text>
</comment>
<keyword evidence="7 11" id="KW-0067">ATP-binding</keyword>
<dbReference type="InterPro" id="IPR008909">
    <property type="entry name" value="DALR_anticod-bd"/>
</dbReference>
<sequence length="756" mass="81806">MLRRLARQPQGGVRIMAEFLLEILSEEIPARMQARAADDLRRLVADGLSAGGITFESARALVSPRRLVLAIDGLPQAGPDLSEEKRGPRVGAPAQAMDGFLKSTGLTVEQLEQRDTGKGVFWFAVIERKGRKTADLLKEVVEATMAAFPWPKSQRWGTHSVRWVRPVQSILALFDGEIVPVAFGPIHAGNVSRGHRFLAPETFAVKSFADYAERLRAAKVILDPAERREAILSGALALAQAEGLTLKADDGLLAEVTGLVEWPVPLIGSIDDAFMDVPAEVLITSMRAHQKYFSLLKADGSLAPRFVVVSNMQATDGGAAIVSGNQRVLRARLSDAKFFWDTDRRHRLDSRLPKLAERTFYAGLGSMYDKAHRIDLLAGKIAPRIGADVTQAKRAGRLAKADLSSEMVGEFPELQGVMGRYYARNDGEAAEVAESIAAHYSPVGPSDSCPTAPIAIAVALADKIDTLVGFFAINEKPTGSKDPFALRRAALGVIRLIIENELRVKLGDLLKESWKSYTSHFAGECVLFNKKGSSALRVGIDDVNYDTDYIVISGGEICSEEEVHEHVILSQYINIPSGEKTANELLSFFADRLAVAWKEQGIRHDLINAVFALGGQDDLVLLRKRVEALTAFVSSDDGANLLVAYRRAANIVRIEEKKDGTSFAGPVDPACLSQAEEQALAAALSKVGPTVEAALLAEDFAAAMAALATLRRPLDAFFEQVTVNADQPDLRAARLGLLAAIGTAMGHVADFSRIEG</sequence>
<keyword evidence="6 11" id="KW-0547">Nucleotide-binding</keyword>
<evidence type="ECO:0000256" key="2">
    <source>
        <dbReference type="ARBA" id="ARBA00008226"/>
    </source>
</evidence>
<dbReference type="PANTHER" id="PTHR30075:SF2">
    <property type="entry name" value="GLYCINE--TRNA LIGASE, CHLOROPLASTIC_MITOCHONDRIAL 2"/>
    <property type="match status" value="1"/>
</dbReference>
<dbReference type="SMART" id="SM00836">
    <property type="entry name" value="DALR_1"/>
    <property type="match status" value="1"/>
</dbReference>
<evidence type="ECO:0000313" key="13">
    <source>
        <dbReference type="EMBL" id="CCG39613.1"/>
    </source>
</evidence>
<keyword evidence="4 11" id="KW-0963">Cytoplasm</keyword>
<dbReference type="GO" id="GO:0006426">
    <property type="term" value="P:glycyl-tRNA aminoacylation"/>
    <property type="evidence" value="ECO:0007669"/>
    <property type="project" value="UniProtKB-UniRule"/>
</dbReference>
<dbReference type="SUPFAM" id="SSF109604">
    <property type="entry name" value="HD-domain/PDEase-like"/>
    <property type="match status" value="1"/>
</dbReference>
<evidence type="ECO:0000256" key="5">
    <source>
        <dbReference type="ARBA" id="ARBA00022598"/>
    </source>
</evidence>
<dbReference type="PRINTS" id="PR01045">
    <property type="entry name" value="TRNASYNTHGB"/>
</dbReference>
<comment type="similarity">
    <text evidence="2 11">Belongs to the class-II aminoacyl-tRNA synthetase family.</text>
</comment>
<comment type="catalytic activity">
    <reaction evidence="10 11">
        <text>tRNA(Gly) + glycine + ATP = glycyl-tRNA(Gly) + AMP + diphosphate</text>
        <dbReference type="Rhea" id="RHEA:16013"/>
        <dbReference type="Rhea" id="RHEA-COMP:9664"/>
        <dbReference type="Rhea" id="RHEA-COMP:9683"/>
        <dbReference type="ChEBI" id="CHEBI:30616"/>
        <dbReference type="ChEBI" id="CHEBI:33019"/>
        <dbReference type="ChEBI" id="CHEBI:57305"/>
        <dbReference type="ChEBI" id="CHEBI:78442"/>
        <dbReference type="ChEBI" id="CHEBI:78522"/>
        <dbReference type="ChEBI" id="CHEBI:456215"/>
        <dbReference type="EC" id="6.1.1.14"/>
    </reaction>
</comment>
<evidence type="ECO:0000256" key="4">
    <source>
        <dbReference type="ARBA" id="ARBA00022490"/>
    </source>
</evidence>
<dbReference type="EC" id="6.1.1.14" evidence="11"/>
<keyword evidence="8 11" id="KW-0648">Protein biosynthesis</keyword>
<keyword evidence="5 11" id="KW-0436">Ligase</keyword>
<dbReference type="NCBIfam" id="TIGR00211">
    <property type="entry name" value="glyS"/>
    <property type="match status" value="1"/>
</dbReference>
<keyword evidence="9 11" id="KW-0030">Aminoacyl-tRNA synthetase</keyword>
<dbReference type="Proteomes" id="UP000004169">
    <property type="component" value="Unassembled WGS sequence"/>
</dbReference>
<dbReference type="GO" id="GO:0004814">
    <property type="term" value="F:arginine-tRNA ligase activity"/>
    <property type="evidence" value="ECO:0007669"/>
    <property type="project" value="InterPro"/>
</dbReference>
<dbReference type="GO" id="GO:0005829">
    <property type="term" value="C:cytosol"/>
    <property type="evidence" value="ECO:0007669"/>
    <property type="project" value="TreeGrafter"/>
</dbReference>
<dbReference type="InterPro" id="IPR006194">
    <property type="entry name" value="Gly-tRNA-synth_heterodimer"/>
</dbReference>
<proteinExistence type="inferred from homology"/>
<dbReference type="HAMAP" id="MF_00255">
    <property type="entry name" value="Gly_tRNA_synth_beta"/>
    <property type="match status" value="1"/>
</dbReference>
<name>H8FMM5_MAGML</name>
<dbReference type="GO" id="GO:0005524">
    <property type="term" value="F:ATP binding"/>
    <property type="evidence" value="ECO:0007669"/>
    <property type="project" value="UniProtKB-UniRule"/>
</dbReference>
<evidence type="ECO:0000313" key="14">
    <source>
        <dbReference type="Proteomes" id="UP000004169"/>
    </source>
</evidence>
<protein>
    <recommendedName>
        <fullName evidence="11">Glycine--tRNA ligase beta subunit</fullName>
        <ecNumber evidence="11">6.1.1.14</ecNumber>
    </recommendedName>
    <alternativeName>
        <fullName evidence="11">Glycyl-tRNA synthetase beta subunit</fullName>
        <shortName evidence="11">GlyRS</shortName>
    </alternativeName>
</protein>
<evidence type="ECO:0000256" key="10">
    <source>
        <dbReference type="ARBA" id="ARBA00047937"/>
    </source>
</evidence>
<dbReference type="eggNOG" id="COG0751">
    <property type="taxonomic scope" value="Bacteria"/>
</dbReference>
<organism evidence="13 14">
    <name type="scientific">Magnetospirillum molischianum DSM 120</name>
    <dbReference type="NCBI Taxonomy" id="1150626"/>
    <lineage>
        <taxon>Bacteria</taxon>
        <taxon>Pseudomonadati</taxon>
        <taxon>Pseudomonadota</taxon>
        <taxon>Alphaproteobacteria</taxon>
        <taxon>Rhodospirillales</taxon>
        <taxon>Rhodospirillaceae</taxon>
        <taxon>Magnetospirillum</taxon>
    </lineage>
</organism>
<evidence type="ECO:0000256" key="6">
    <source>
        <dbReference type="ARBA" id="ARBA00022741"/>
    </source>
</evidence>
<dbReference type="InterPro" id="IPR015944">
    <property type="entry name" value="Gly-tRNA-synth_bsu"/>
</dbReference>
<dbReference type="Pfam" id="PF02092">
    <property type="entry name" value="tRNA_synt_2f"/>
    <property type="match status" value="1"/>
</dbReference>
<evidence type="ECO:0000256" key="7">
    <source>
        <dbReference type="ARBA" id="ARBA00022840"/>
    </source>
</evidence>
<dbReference type="GO" id="GO:0004820">
    <property type="term" value="F:glycine-tRNA ligase activity"/>
    <property type="evidence" value="ECO:0007669"/>
    <property type="project" value="UniProtKB-UniRule"/>
</dbReference>
<evidence type="ECO:0000256" key="9">
    <source>
        <dbReference type="ARBA" id="ARBA00023146"/>
    </source>
</evidence>
<accession>H8FMM5</accession>
<evidence type="ECO:0000256" key="8">
    <source>
        <dbReference type="ARBA" id="ARBA00022917"/>
    </source>
</evidence>
<dbReference type="GO" id="GO:0006420">
    <property type="term" value="P:arginyl-tRNA aminoacylation"/>
    <property type="evidence" value="ECO:0007669"/>
    <property type="project" value="InterPro"/>
</dbReference>
<evidence type="ECO:0000259" key="12">
    <source>
        <dbReference type="SMART" id="SM00836"/>
    </source>
</evidence>
<dbReference type="Pfam" id="PF05746">
    <property type="entry name" value="DALR_1"/>
    <property type="match status" value="1"/>
</dbReference>
<gene>
    <name evidence="11 13" type="primary">glyS</name>
    <name evidence="13" type="ORF">PHAMO_10038</name>
</gene>
<feature type="domain" description="DALR anticodon binding" evidence="12">
    <location>
        <begin position="641"/>
        <end position="754"/>
    </location>
</feature>
<dbReference type="AlphaFoldDB" id="H8FMM5"/>
<dbReference type="STRING" id="1150626.PHAMO_10038"/>
<keyword evidence="14" id="KW-1185">Reference proteome</keyword>
<dbReference type="PROSITE" id="PS50861">
    <property type="entry name" value="AA_TRNA_LIGASE_II_GLYAB"/>
    <property type="match status" value="1"/>
</dbReference>
<comment type="caution">
    <text evidence="13">The sequence shown here is derived from an EMBL/GenBank/DDBJ whole genome shotgun (WGS) entry which is preliminary data.</text>
</comment>
<evidence type="ECO:0000256" key="3">
    <source>
        <dbReference type="ARBA" id="ARBA00011209"/>
    </source>
</evidence>
<evidence type="ECO:0000256" key="11">
    <source>
        <dbReference type="HAMAP-Rule" id="MF_00255"/>
    </source>
</evidence>